<dbReference type="GO" id="GO:0016491">
    <property type="term" value="F:oxidoreductase activity"/>
    <property type="evidence" value="ECO:0007669"/>
    <property type="project" value="InterPro"/>
</dbReference>
<comment type="similarity">
    <text evidence="1">Belongs to the tpcK family.</text>
</comment>
<organism evidence="3 4">
    <name type="scientific">Schizophyllum amplum</name>
    <dbReference type="NCBI Taxonomy" id="97359"/>
    <lineage>
        <taxon>Eukaryota</taxon>
        <taxon>Fungi</taxon>
        <taxon>Dikarya</taxon>
        <taxon>Basidiomycota</taxon>
        <taxon>Agaricomycotina</taxon>
        <taxon>Agaricomycetes</taxon>
        <taxon>Agaricomycetidae</taxon>
        <taxon>Agaricales</taxon>
        <taxon>Schizophyllaceae</taxon>
        <taxon>Schizophyllum</taxon>
    </lineage>
</organism>
<comment type="caution">
    <text evidence="3">The sequence shown here is derived from an EMBL/GenBank/DDBJ whole genome shotgun (WGS) entry which is preliminary data.</text>
</comment>
<sequence>MSAPPIRTDRIRLVVFVKRRPDLTREEFLSYWREKHAPLFMSLAIAKSNILKYEQLHPNEAGIGSFAAMGLDVPEYDGVGVFEARSFADILAIYSDEDYLKRVQPDEEKFIDKTPGVSQVWPLTIVTAIDK</sequence>
<protein>
    <submittedName>
        <fullName evidence="3">EthD domain-containing protein</fullName>
    </submittedName>
</protein>
<dbReference type="Proteomes" id="UP000320762">
    <property type="component" value="Unassembled WGS sequence"/>
</dbReference>
<dbReference type="AlphaFoldDB" id="A0A550CUX7"/>
<dbReference type="SUPFAM" id="SSF54909">
    <property type="entry name" value="Dimeric alpha+beta barrel"/>
    <property type="match status" value="1"/>
</dbReference>
<proteinExistence type="inferred from homology"/>
<dbReference type="Pfam" id="PF07110">
    <property type="entry name" value="EthD"/>
    <property type="match status" value="1"/>
</dbReference>
<reference evidence="3 4" key="1">
    <citation type="journal article" date="2019" name="New Phytol.">
        <title>Comparative genomics reveals unique wood-decay strategies and fruiting body development in the Schizophyllaceae.</title>
        <authorList>
            <person name="Almasi E."/>
            <person name="Sahu N."/>
            <person name="Krizsan K."/>
            <person name="Balint B."/>
            <person name="Kovacs G.M."/>
            <person name="Kiss B."/>
            <person name="Cseklye J."/>
            <person name="Drula E."/>
            <person name="Henrissat B."/>
            <person name="Nagy I."/>
            <person name="Chovatia M."/>
            <person name="Adam C."/>
            <person name="LaButti K."/>
            <person name="Lipzen A."/>
            <person name="Riley R."/>
            <person name="Grigoriev I.V."/>
            <person name="Nagy L.G."/>
        </authorList>
    </citation>
    <scope>NUCLEOTIDE SEQUENCE [LARGE SCALE GENOMIC DNA]</scope>
    <source>
        <strain evidence="3 4">NL-1724</strain>
    </source>
</reference>
<accession>A0A550CUX7</accession>
<evidence type="ECO:0000313" key="4">
    <source>
        <dbReference type="Proteomes" id="UP000320762"/>
    </source>
</evidence>
<keyword evidence="4" id="KW-1185">Reference proteome</keyword>
<evidence type="ECO:0000259" key="2">
    <source>
        <dbReference type="Pfam" id="PF07110"/>
    </source>
</evidence>
<dbReference type="InterPro" id="IPR009799">
    <property type="entry name" value="EthD_dom"/>
</dbReference>
<dbReference type="EMBL" id="VDMD01000002">
    <property type="protein sequence ID" value="TRM68585.1"/>
    <property type="molecule type" value="Genomic_DNA"/>
</dbReference>
<dbReference type="InterPro" id="IPR011008">
    <property type="entry name" value="Dimeric_a/b-barrel"/>
</dbReference>
<feature type="domain" description="EthD" evidence="2">
    <location>
        <begin position="20"/>
        <end position="113"/>
    </location>
</feature>
<gene>
    <name evidence="3" type="ORF">BD626DRAFT_565409</name>
</gene>
<dbReference type="OrthoDB" id="3183782at2759"/>
<dbReference type="Gene3D" id="3.30.70.100">
    <property type="match status" value="1"/>
</dbReference>
<name>A0A550CUX7_9AGAR</name>
<evidence type="ECO:0000256" key="1">
    <source>
        <dbReference type="ARBA" id="ARBA00005986"/>
    </source>
</evidence>
<evidence type="ECO:0000313" key="3">
    <source>
        <dbReference type="EMBL" id="TRM68585.1"/>
    </source>
</evidence>
<dbReference type="STRING" id="97359.A0A550CUX7"/>